<reference evidence="2" key="1">
    <citation type="submission" date="2019-05" db="EMBL/GenBank/DDBJ databases">
        <authorList>
            <person name="Piombo E."/>
        </authorList>
    </citation>
    <scope>NUCLEOTIDE SEQUENCE</scope>
    <source>
        <strain evidence="2">C2S</strain>
    </source>
</reference>
<feature type="compositionally biased region" description="Polar residues" evidence="1">
    <location>
        <begin position="272"/>
        <end position="281"/>
    </location>
</feature>
<feature type="compositionally biased region" description="Basic residues" evidence="1">
    <location>
        <begin position="393"/>
        <end position="408"/>
    </location>
</feature>
<dbReference type="Proteomes" id="UP000760494">
    <property type="component" value="Unassembled WGS sequence"/>
</dbReference>
<accession>A0A9Q9RAU7</accession>
<feature type="region of interest" description="Disordered" evidence="1">
    <location>
        <begin position="258"/>
        <end position="425"/>
    </location>
</feature>
<proteinExistence type="predicted"/>
<evidence type="ECO:0000313" key="3">
    <source>
        <dbReference type="Proteomes" id="UP000760494"/>
    </source>
</evidence>
<feature type="compositionally biased region" description="Low complexity" evidence="1">
    <location>
        <begin position="378"/>
        <end position="388"/>
    </location>
</feature>
<dbReference type="AlphaFoldDB" id="A0A9Q9RAU7"/>
<feature type="compositionally biased region" description="Polar residues" evidence="1">
    <location>
        <begin position="355"/>
        <end position="365"/>
    </location>
</feature>
<sequence length="425" mass="45663">MTHPKITGFAALKRSSQAGNQPARPVPEPKGLTFVESMTLQGVNNEKSSGLRLVNNSPGGGRQENVVAKVPGLEGTYSAIVDNPGSLVDAYKILPRGKISVIFAVTPNGSGVNMTSTEIPWSVLKAREEEAAATTDNEIDQGRALDDEQTVIGDDETVVGDNNSPNKGADPENHETTSEPTTTTQPASDPNALYPDLAGLIIIHLLIHENINQTSFSSWPIINHINKLTHPIKNNTFSIITSIPSQSCSSTQFAATSASEDAVPGQPRATGQARSVPSTAGRQRIKTAASVHKRSSCQTPDVPPDVQQGDPQQGINIISFPRLEDNPSSDAPQQASPQQANPQQANPQQANHQQGSESRTVTGRSPSCKDPRDEEQDNSSSSDDAPSPIVARYKTRGRRVSRYQKVKQHMSQGERDMIEAMSQFN</sequence>
<evidence type="ECO:0000256" key="1">
    <source>
        <dbReference type="SAM" id="MobiDB-lite"/>
    </source>
</evidence>
<feature type="compositionally biased region" description="Acidic residues" evidence="1">
    <location>
        <begin position="147"/>
        <end position="158"/>
    </location>
</feature>
<comment type="caution">
    <text evidence="2">The sequence shown here is derived from an EMBL/GenBank/DDBJ whole genome shotgun (WGS) entry which is preliminary data.</text>
</comment>
<evidence type="ECO:0000313" key="2">
    <source>
        <dbReference type="EMBL" id="VTT56441.1"/>
    </source>
</evidence>
<feature type="region of interest" description="Disordered" evidence="1">
    <location>
        <begin position="1"/>
        <end position="29"/>
    </location>
</feature>
<name>A0A9Q9RAU7_FUSFU</name>
<protein>
    <submittedName>
        <fullName evidence="2">Uncharacterized protein</fullName>
    </submittedName>
</protein>
<feature type="region of interest" description="Disordered" evidence="1">
    <location>
        <begin position="129"/>
        <end position="191"/>
    </location>
</feature>
<feature type="compositionally biased region" description="Low complexity" evidence="1">
    <location>
        <begin position="326"/>
        <end position="354"/>
    </location>
</feature>
<feature type="compositionally biased region" description="Low complexity" evidence="1">
    <location>
        <begin position="304"/>
        <end position="314"/>
    </location>
</feature>
<dbReference type="EMBL" id="CABFJX010000002">
    <property type="protein sequence ID" value="VTT56441.1"/>
    <property type="molecule type" value="Genomic_DNA"/>
</dbReference>
<organism evidence="2 3">
    <name type="scientific">Fusarium fujikuroi</name>
    <name type="common">Bakanae and foot rot disease fungus</name>
    <name type="synonym">Gibberella fujikuroi</name>
    <dbReference type="NCBI Taxonomy" id="5127"/>
    <lineage>
        <taxon>Eukaryota</taxon>
        <taxon>Fungi</taxon>
        <taxon>Dikarya</taxon>
        <taxon>Ascomycota</taxon>
        <taxon>Pezizomycotina</taxon>
        <taxon>Sordariomycetes</taxon>
        <taxon>Hypocreomycetidae</taxon>
        <taxon>Hypocreales</taxon>
        <taxon>Nectriaceae</taxon>
        <taxon>Fusarium</taxon>
        <taxon>Fusarium fujikuroi species complex</taxon>
    </lineage>
</organism>
<gene>
    <name evidence="2" type="ORF">C2S_3200</name>
</gene>